<reference evidence="2" key="1">
    <citation type="submission" date="2014-09" db="EMBL/GenBank/DDBJ databases">
        <authorList>
            <person name="Magalhaes I.L.F."/>
            <person name="Oliveira U."/>
            <person name="Santos F.R."/>
            <person name="Vidigal T.H.D.A."/>
            <person name="Brescovit A.D."/>
            <person name="Santos A.J."/>
        </authorList>
    </citation>
    <scope>NUCLEOTIDE SEQUENCE</scope>
    <source>
        <tissue evidence="2">Shoot tissue taken approximately 20 cm above the soil surface</tissue>
    </source>
</reference>
<protein>
    <submittedName>
        <fullName evidence="2">Uncharacterized protein</fullName>
    </submittedName>
</protein>
<dbReference type="EMBL" id="GBRH01180171">
    <property type="protein sequence ID" value="JAE17725.1"/>
    <property type="molecule type" value="Transcribed_RNA"/>
</dbReference>
<evidence type="ECO:0000256" key="1">
    <source>
        <dbReference type="SAM" id="MobiDB-lite"/>
    </source>
</evidence>
<evidence type="ECO:0000313" key="2">
    <source>
        <dbReference type="EMBL" id="JAE17725.1"/>
    </source>
</evidence>
<organism evidence="2">
    <name type="scientific">Arundo donax</name>
    <name type="common">Giant reed</name>
    <name type="synonym">Donax arundinaceus</name>
    <dbReference type="NCBI Taxonomy" id="35708"/>
    <lineage>
        <taxon>Eukaryota</taxon>
        <taxon>Viridiplantae</taxon>
        <taxon>Streptophyta</taxon>
        <taxon>Embryophyta</taxon>
        <taxon>Tracheophyta</taxon>
        <taxon>Spermatophyta</taxon>
        <taxon>Magnoliopsida</taxon>
        <taxon>Liliopsida</taxon>
        <taxon>Poales</taxon>
        <taxon>Poaceae</taxon>
        <taxon>PACMAD clade</taxon>
        <taxon>Arundinoideae</taxon>
        <taxon>Arundineae</taxon>
        <taxon>Arundo</taxon>
    </lineage>
</organism>
<dbReference type="AlphaFoldDB" id="A0A0A9FY03"/>
<name>A0A0A9FY03_ARUDO</name>
<accession>A0A0A9FY03</accession>
<proteinExistence type="predicted"/>
<sequence length="34" mass="4000">MARRRVGVEEGQQLSTTRRTRTMSPPRRGHHAPW</sequence>
<feature type="region of interest" description="Disordered" evidence="1">
    <location>
        <begin position="1"/>
        <end position="34"/>
    </location>
</feature>
<reference evidence="2" key="2">
    <citation type="journal article" date="2015" name="Data Brief">
        <title>Shoot transcriptome of the giant reed, Arundo donax.</title>
        <authorList>
            <person name="Barrero R.A."/>
            <person name="Guerrero F.D."/>
            <person name="Moolhuijzen P."/>
            <person name="Goolsby J.A."/>
            <person name="Tidwell J."/>
            <person name="Bellgard S.E."/>
            <person name="Bellgard M.I."/>
        </authorList>
    </citation>
    <scope>NUCLEOTIDE SEQUENCE</scope>
    <source>
        <tissue evidence="2">Shoot tissue taken approximately 20 cm above the soil surface</tissue>
    </source>
</reference>